<protein>
    <recommendedName>
        <fullName evidence="3">ubiquitinyl hydrolase 1</fullName>
        <ecNumber evidence="3">3.4.19.12</ecNumber>
    </recommendedName>
</protein>
<dbReference type="Pfam" id="PF06337">
    <property type="entry name" value="DUSP"/>
    <property type="match status" value="1"/>
</dbReference>
<feature type="compositionally biased region" description="Basic residues" evidence="8">
    <location>
        <begin position="1771"/>
        <end position="1796"/>
    </location>
</feature>
<dbReference type="GO" id="GO:0006508">
    <property type="term" value="P:proteolysis"/>
    <property type="evidence" value="ECO:0007669"/>
    <property type="project" value="UniProtKB-KW"/>
</dbReference>
<feature type="region of interest" description="Disordered" evidence="8">
    <location>
        <begin position="2033"/>
        <end position="2077"/>
    </location>
</feature>
<dbReference type="EC" id="3.4.19.12" evidence="3"/>
<feature type="compositionally biased region" description="Basic and acidic residues" evidence="8">
    <location>
        <begin position="749"/>
        <end position="768"/>
    </location>
</feature>
<dbReference type="SUPFAM" id="SSF54001">
    <property type="entry name" value="Cysteine proteinases"/>
    <property type="match status" value="1"/>
</dbReference>
<dbReference type="SMART" id="SM00695">
    <property type="entry name" value="DUSP"/>
    <property type="match status" value="1"/>
</dbReference>
<feature type="region of interest" description="Disordered" evidence="8">
    <location>
        <begin position="1589"/>
        <end position="1625"/>
    </location>
</feature>
<dbReference type="EMBL" id="ML994656">
    <property type="protein sequence ID" value="KAF2180805.1"/>
    <property type="molecule type" value="Genomic_DNA"/>
</dbReference>
<feature type="compositionally biased region" description="Polar residues" evidence="8">
    <location>
        <begin position="471"/>
        <end position="485"/>
    </location>
</feature>
<evidence type="ECO:0000313" key="12">
    <source>
        <dbReference type="Proteomes" id="UP000800200"/>
    </source>
</evidence>
<feature type="region of interest" description="Disordered" evidence="8">
    <location>
        <begin position="2189"/>
        <end position="2209"/>
    </location>
</feature>
<feature type="compositionally biased region" description="Polar residues" evidence="8">
    <location>
        <begin position="159"/>
        <end position="175"/>
    </location>
</feature>
<feature type="domain" description="DUSP" evidence="10">
    <location>
        <begin position="848"/>
        <end position="973"/>
    </location>
</feature>
<gene>
    <name evidence="11" type="ORF">K469DRAFT_729714</name>
</gene>
<feature type="compositionally biased region" description="Low complexity" evidence="8">
    <location>
        <begin position="2061"/>
        <end position="2077"/>
    </location>
</feature>
<feature type="compositionally biased region" description="Low complexity" evidence="8">
    <location>
        <begin position="1704"/>
        <end position="1729"/>
    </location>
</feature>
<evidence type="ECO:0000256" key="6">
    <source>
        <dbReference type="ARBA" id="ARBA00022801"/>
    </source>
</evidence>
<evidence type="ECO:0000259" key="9">
    <source>
        <dbReference type="PROSITE" id="PS50235"/>
    </source>
</evidence>
<feature type="compositionally biased region" description="Pro residues" evidence="8">
    <location>
        <begin position="733"/>
        <end position="742"/>
    </location>
</feature>
<dbReference type="InterPro" id="IPR050185">
    <property type="entry name" value="Ub_carboxyl-term_hydrolase"/>
</dbReference>
<feature type="compositionally biased region" description="Acidic residues" evidence="8">
    <location>
        <begin position="2037"/>
        <end position="2046"/>
    </location>
</feature>
<organism evidence="11 12">
    <name type="scientific">Zopfia rhizophila CBS 207.26</name>
    <dbReference type="NCBI Taxonomy" id="1314779"/>
    <lineage>
        <taxon>Eukaryota</taxon>
        <taxon>Fungi</taxon>
        <taxon>Dikarya</taxon>
        <taxon>Ascomycota</taxon>
        <taxon>Pezizomycotina</taxon>
        <taxon>Dothideomycetes</taxon>
        <taxon>Dothideomycetes incertae sedis</taxon>
        <taxon>Zopfiaceae</taxon>
        <taxon>Zopfia</taxon>
    </lineage>
</organism>
<dbReference type="InterPro" id="IPR035927">
    <property type="entry name" value="DUSP-like_sf"/>
</dbReference>
<dbReference type="InterPro" id="IPR001394">
    <property type="entry name" value="Peptidase_C19_UCH"/>
</dbReference>
<feature type="compositionally biased region" description="Basic and acidic residues" evidence="8">
    <location>
        <begin position="147"/>
        <end position="158"/>
    </location>
</feature>
<dbReference type="InterPro" id="IPR028889">
    <property type="entry name" value="USP"/>
</dbReference>
<accession>A0A6A6DP63</accession>
<dbReference type="PROSITE" id="PS00972">
    <property type="entry name" value="USP_1"/>
    <property type="match status" value="1"/>
</dbReference>
<feature type="compositionally biased region" description="Low complexity" evidence="8">
    <location>
        <begin position="504"/>
        <end position="518"/>
    </location>
</feature>
<evidence type="ECO:0000313" key="11">
    <source>
        <dbReference type="EMBL" id="KAF2180805.1"/>
    </source>
</evidence>
<comment type="similarity">
    <text evidence="2">Belongs to the peptidase C19 family.</text>
</comment>
<feature type="compositionally biased region" description="Low complexity" evidence="8">
    <location>
        <begin position="689"/>
        <end position="700"/>
    </location>
</feature>
<dbReference type="InterPro" id="IPR018200">
    <property type="entry name" value="USP_CS"/>
</dbReference>
<evidence type="ECO:0000259" key="10">
    <source>
        <dbReference type="PROSITE" id="PS51283"/>
    </source>
</evidence>
<feature type="region of interest" description="Disordered" evidence="8">
    <location>
        <begin position="1057"/>
        <end position="1088"/>
    </location>
</feature>
<feature type="compositionally biased region" description="Low complexity" evidence="8">
    <location>
        <begin position="652"/>
        <end position="662"/>
    </location>
</feature>
<feature type="compositionally biased region" description="Polar residues" evidence="8">
    <location>
        <begin position="385"/>
        <end position="411"/>
    </location>
</feature>
<evidence type="ECO:0000256" key="2">
    <source>
        <dbReference type="ARBA" id="ARBA00009085"/>
    </source>
</evidence>
<keyword evidence="12" id="KW-1185">Reference proteome</keyword>
<keyword evidence="7" id="KW-0788">Thiol protease</keyword>
<evidence type="ECO:0000256" key="5">
    <source>
        <dbReference type="ARBA" id="ARBA00022786"/>
    </source>
</evidence>
<dbReference type="PROSITE" id="PS51283">
    <property type="entry name" value="DUSP"/>
    <property type="match status" value="1"/>
</dbReference>
<dbReference type="Gene3D" id="3.30.2230.10">
    <property type="entry name" value="DUSP-like"/>
    <property type="match status" value="1"/>
</dbReference>
<dbReference type="Proteomes" id="UP000800200">
    <property type="component" value="Unassembled WGS sequence"/>
</dbReference>
<dbReference type="PROSITE" id="PS50235">
    <property type="entry name" value="USP_3"/>
    <property type="match status" value="1"/>
</dbReference>
<keyword evidence="5" id="KW-0833">Ubl conjugation pathway</keyword>
<evidence type="ECO:0000256" key="4">
    <source>
        <dbReference type="ARBA" id="ARBA00022670"/>
    </source>
</evidence>
<dbReference type="Gene3D" id="3.90.70.10">
    <property type="entry name" value="Cysteine proteinases"/>
    <property type="match status" value="2"/>
</dbReference>
<evidence type="ECO:0000256" key="1">
    <source>
        <dbReference type="ARBA" id="ARBA00000707"/>
    </source>
</evidence>
<feature type="compositionally biased region" description="Polar residues" evidence="8">
    <location>
        <begin position="1690"/>
        <end position="1703"/>
    </location>
</feature>
<feature type="compositionally biased region" description="Low complexity" evidence="8">
    <location>
        <begin position="1077"/>
        <end position="1088"/>
    </location>
</feature>
<feature type="compositionally biased region" description="Low complexity" evidence="8">
    <location>
        <begin position="443"/>
        <end position="457"/>
    </location>
</feature>
<evidence type="ECO:0000256" key="7">
    <source>
        <dbReference type="ARBA" id="ARBA00022807"/>
    </source>
</evidence>
<feature type="region of interest" description="Disordered" evidence="8">
    <location>
        <begin position="583"/>
        <end position="791"/>
    </location>
</feature>
<keyword evidence="4" id="KW-0645">Protease</keyword>
<proteinExistence type="inferred from homology"/>
<reference evidence="11" key="1">
    <citation type="journal article" date="2020" name="Stud. Mycol.">
        <title>101 Dothideomycetes genomes: a test case for predicting lifestyles and emergence of pathogens.</title>
        <authorList>
            <person name="Haridas S."/>
            <person name="Albert R."/>
            <person name="Binder M."/>
            <person name="Bloem J."/>
            <person name="Labutti K."/>
            <person name="Salamov A."/>
            <person name="Andreopoulos B."/>
            <person name="Baker S."/>
            <person name="Barry K."/>
            <person name="Bills G."/>
            <person name="Bluhm B."/>
            <person name="Cannon C."/>
            <person name="Castanera R."/>
            <person name="Culley D."/>
            <person name="Daum C."/>
            <person name="Ezra D."/>
            <person name="Gonzalez J."/>
            <person name="Henrissat B."/>
            <person name="Kuo A."/>
            <person name="Liang C."/>
            <person name="Lipzen A."/>
            <person name="Lutzoni F."/>
            <person name="Magnuson J."/>
            <person name="Mondo S."/>
            <person name="Nolan M."/>
            <person name="Ohm R."/>
            <person name="Pangilinan J."/>
            <person name="Park H.-J."/>
            <person name="Ramirez L."/>
            <person name="Alfaro M."/>
            <person name="Sun H."/>
            <person name="Tritt A."/>
            <person name="Yoshinaga Y."/>
            <person name="Zwiers L.-H."/>
            <person name="Turgeon B."/>
            <person name="Goodwin S."/>
            <person name="Spatafora J."/>
            <person name="Crous P."/>
            <person name="Grigoriev I."/>
        </authorList>
    </citation>
    <scope>NUCLEOTIDE SEQUENCE</scope>
    <source>
        <strain evidence="11">CBS 207.26</strain>
    </source>
</reference>
<feature type="region of interest" description="Disordered" evidence="8">
    <location>
        <begin position="1160"/>
        <end position="1208"/>
    </location>
</feature>
<feature type="region of interest" description="Disordered" evidence="8">
    <location>
        <begin position="1685"/>
        <end position="1815"/>
    </location>
</feature>
<dbReference type="SUPFAM" id="SSF143791">
    <property type="entry name" value="DUSP-like"/>
    <property type="match status" value="1"/>
</dbReference>
<dbReference type="PANTHER" id="PTHR21646:SF24">
    <property type="entry name" value="UBIQUITIN CARBOXYL-TERMINAL HYDROLASE"/>
    <property type="match status" value="1"/>
</dbReference>
<feature type="region of interest" description="Disordered" evidence="8">
    <location>
        <begin position="143"/>
        <end position="175"/>
    </location>
</feature>
<feature type="compositionally biased region" description="Polar residues" evidence="8">
    <location>
        <begin position="583"/>
        <end position="609"/>
    </location>
</feature>
<name>A0A6A6DP63_9PEZI</name>
<dbReference type="Pfam" id="PF00443">
    <property type="entry name" value="UCH"/>
    <property type="match status" value="1"/>
</dbReference>
<feature type="compositionally biased region" description="Polar residues" evidence="8">
    <location>
        <begin position="1163"/>
        <end position="1188"/>
    </location>
</feature>
<dbReference type="GO" id="GO:0004843">
    <property type="term" value="F:cysteine-type deubiquitinase activity"/>
    <property type="evidence" value="ECO:0007669"/>
    <property type="project" value="UniProtKB-EC"/>
</dbReference>
<feature type="compositionally biased region" description="Polar residues" evidence="8">
    <location>
        <begin position="679"/>
        <end position="688"/>
    </location>
</feature>
<feature type="domain" description="USP" evidence="9">
    <location>
        <begin position="1208"/>
        <end position="2016"/>
    </location>
</feature>
<evidence type="ECO:0000256" key="3">
    <source>
        <dbReference type="ARBA" id="ARBA00012759"/>
    </source>
</evidence>
<comment type="catalytic activity">
    <reaction evidence="1">
        <text>Thiol-dependent hydrolysis of ester, thioester, amide, peptide and isopeptide bonds formed by the C-terminal Gly of ubiquitin (a 76-residue protein attached to proteins as an intracellular targeting signal).</text>
        <dbReference type="EC" id="3.4.19.12"/>
    </reaction>
</comment>
<evidence type="ECO:0000256" key="8">
    <source>
        <dbReference type="SAM" id="MobiDB-lite"/>
    </source>
</evidence>
<sequence>MDPESVTFTPRDDFWRFQSEMLRVQQSQAELADRVSRLERRHDEDTRLKNVWGTSSPFPSVLTGTPQQVPLQQPTAEHFSNFDDHSNNLIGNLHLDADDEPRRIGATSRANSVRFDETANHGHWAHASRSSLDLIPRTGSGLSGHVMSERSYSHKSDGRQSSAGHSVHSATSGRANSLTGYGLNTPVEVPGLAPGLFILGSVPAIIRCWLNTNFKHDSLLYAAVCSGSYTSYLDIRLIDRLGFEDHIKKVADGSRKIKLPVYLPEAVPLTASSRSSSPAPQLPSLSVEFTVAERSDEAADPKAIQIFLGSDMLRAHNADILFSSNHLTLYDDERSKLQIPLVRPEDERTFKSLYITSGFRNLTKEQAPLEKTASRPSETAAIGESSVTSSGLERPVVNTSEVNGATGTTVSEDGGSTGRRSLEQRPLLGLNTNRTEAKDGVDASPASAAPRSGSSPAIWSNWRRDADKSSTMDWVNVGKSQSSTYQRRDTGIKVLKPSKTPARTLSSSVSNTSSPATTGQSRFFDDGRRRMSTTAGSEASEPQLKRSISGEKPKENVPTLTKQRSANPVGDASAFAWLNNSGTNTQADRFRNITTTTQARRPAQFTTASSKKRKIAPAGHSNDPDRDPTAVQHSLHEGVGLKSPRSSPLPPSISLRASASPPRYLPPHMHDEVFEATQDAGSLSRDNTASAASSPSEAYANLTLESREPSGNMPSSAAHDSEHTSRINGQSDQPPPRPPPRSSSPAKRPASDMDDTGKELMDIDDTRRGSSQGSPRATKPAPAASQRSLRATSVEMVDATTNGGSATSSEAASVSNSESVATSVSATSCAQTLPARSADSTCPSVAAPSLDEQVAKVMAIHNRPLSGGQEGYVISEKWLERVFARTSDNIANPEQFDKAATEGEIGPVDNSNLVDPAALSEDLSDQNGEDFIPLRPGLTMGHDFEILPADAWELILSWYGLKQGSPIIRRYVHNTALDDTIENLQYEVYPPLFTIRKLRSSGMTHQSLADSQKWSPKLVASRSDGYQQFLRAAKQAANIDMKTKVQVWRVLNTATTEAGSQPSGMLTPDASPPRNGSSVSLPPRQQSPPLLIDVASFTALAEGSEREMVTGKDETANEKYNGHMNLQLAGLAEDQVLILEEQDSKGEYLSETSRKVAIKNGVQLGNKTGNKANKGLQSNSNSGRNSPAPSGPVTRGRTRRDGRTRGTVGLTNLGNTCYMNSALQCIRSVEELSLYFLQGNYKNDLNTNNPLGHGGQIAKSYASLLASIYDDSSLSSFAPKNFKFTLGKAQPLFSGYGQQDSQEFLSFLVDGLHEDLNRILKKPYTENPESDDNTVNDPEAIKALGEKFRAIHHARNDSVAMDLFNGFYKNTMVCPVCDKVSITFDPYSLLTLQLPIEQTWQHTISFVPLHGPIMAVDVDIDKNGTIKFLKEYVAKRFPGVRANHLMGAEVYSHKFYRVLEDQKSIAESNIAQRDEIVFYELDHVPTNFPPPKKKQQKIRSMVTFGAASSEEDIPTNSDSPLAERMLVPIFHRGPNMSTYRSSQWSLALWPSYIVLTREEAKDYDSILRKVLAKVAQMTTRPILTELSGNYAPYSQSQNGSDAVLTTEEDASPNGDPRVQDGSVEGEENMVEVTMTEPVETPADQPMDESSVESSDQIPEVLQPGGFIPPEFRSLFEMKYTRPGKEMVPTGWSSIDQNKTYQPISSRVRVPSSRRSSVNSLDGNSNGSSSEEPDDNAEFSANVQESLDMANESSEEEMQSVETPMAGFSRGGRQKNNKKNRRGKKIKTPKTYSKKGKDRFPEQPSQSFSYPESDDDPALIRLGEAIVLEWDTNAYDALFEGNNEHDSRGMDTWRFMEMVEDAELDAKRATRAARRKHGITLDECFAETSKSEILSEDNAWYCSRCKELRRASKTLEIWTVPDILVVHLKRFSAHRHFRDKIEALIDFPIEGLDLTGKVGLPEVDNHYGGLGGGHYTAFAQNFFDKKWYDYNDSSVTQRTNPQTVVTPAAYLLFYRRRSDRPLGPEYLQEVVNAAMNPDSEETVDGESEPNSRDPSRSPAGNGLRLGDSSRNGSSSACGAAAGALHGGGSASAGSLAQRGAGVVTAGDDTMEENPPAYDEGYVDEDEGYGEIDVEGVYGPLYNNTNEPVWSFAGLAANKNEDVFDEDAASDAPNLGSRGEEELQERLVKDFGDDLGLKPGMSTPLEEDDDMPTLVGDDAQVTVESVLVDEDDQVADVVLDEPPVHGKMD</sequence>
<keyword evidence="6" id="KW-0378">Hydrolase</keyword>
<feature type="region of interest" description="Disordered" evidence="8">
    <location>
        <begin position="365"/>
        <end position="568"/>
    </location>
</feature>
<dbReference type="InterPro" id="IPR006615">
    <property type="entry name" value="Pept_C19_DUSP"/>
</dbReference>
<dbReference type="PANTHER" id="PTHR21646">
    <property type="entry name" value="UBIQUITIN CARBOXYL-TERMINAL HYDROLASE"/>
    <property type="match status" value="1"/>
</dbReference>
<dbReference type="InterPro" id="IPR038765">
    <property type="entry name" value="Papain-like_cys_pep_sf"/>
</dbReference>
<dbReference type="GO" id="GO:0016579">
    <property type="term" value="P:protein deubiquitination"/>
    <property type="evidence" value="ECO:0007669"/>
    <property type="project" value="InterPro"/>
</dbReference>
<dbReference type="OrthoDB" id="952271at2759"/>